<dbReference type="Proteomes" id="UP001319882">
    <property type="component" value="Unassembled WGS sequence"/>
</dbReference>
<name>A0ABS8DU83_9GAMM</name>
<dbReference type="EMBL" id="WHVL01000005">
    <property type="protein sequence ID" value="MCB8889893.1"/>
    <property type="molecule type" value="Genomic_DNA"/>
</dbReference>
<gene>
    <name evidence="8" type="ORF">GEV37_12300</name>
</gene>
<dbReference type="InterPro" id="IPR009770">
    <property type="entry name" value="HGLS"/>
</dbReference>
<keyword evidence="2" id="KW-0223">Dioxygenase</keyword>
<evidence type="ECO:0000256" key="2">
    <source>
        <dbReference type="ARBA" id="ARBA00022964"/>
    </source>
</evidence>
<sequence>MQREEFEQQLWLDYIHTHPELGGLALWHGTRADYLTLVTLDIGPFSAVELTRKLHRMGYSPSAQYALADKGLMIHLLRAEDSSTLVLVELKLGTLCRAPREALEALVDRCHPQDCKGHNLLCRGRPWPMPSWSLYCTLEQEHPLAAWLSVMGPRVHHAGFDCRTLGEPIGVLDQALAGAGMPGHQHRYNGIFSVSKALEHRFYPAMPQRVAFCHGDQHRLCLGGLALAEPGGAASTVPLCDELLPAHARCEMA</sequence>
<evidence type="ECO:0000313" key="8">
    <source>
        <dbReference type="EMBL" id="MCB8889893.1"/>
    </source>
</evidence>
<comment type="caution">
    <text evidence="8">The sequence shown here is derived from an EMBL/GenBank/DDBJ whole genome shotgun (WGS) entry which is preliminary data.</text>
</comment>
<evidence type="ECO:0000313" key="9">
    <source>
        <dbReference type="Proteomes" id="UP001319882"/>
    </source>
</evidence>
<comment type="similarity">
    <text evidence="5">Belongs to the 2-oxoadipate dioxygenase/decarboxylase family.</text>
</comment>
<keyword evidence="3" id="KW-0560">Oxidoreductase</keyword>
<keyword evidence="9" id="KW-1185">Reference proteome</keyword>
<comment type="cofactor">
    <cofactor evidence="1">
        <name>Fe(2+)</name>
        <dbReference type="ChEBI" id="CHEBI:29033"/>
    </cofactor>
</comment>
<keyword evidence="4" id="KW-0408">Iron</keyword>
<evidence type="ECO:0000256" key="1">
    <source>
        <dbReference type="ARBA" id="ARBA00001954"/>
    </source>
</evidence>
<evidence type="ECO:0000256" key="5">
    <source>
        <dbReference type="ARBA" id="ARBA00035013"/>
    </source>
</evidence>
<evidence type="ECO:0000256" key="4">
    <source>
        <dbReference type="ARBA" id="ARBA00023004"/>
    </source>
</evidence>
<dbReference type="RefSeq" id="WP_227390562.1">
    <property type="nucleotide sequence ID" value="NZ_JBHSCJ010000002.1"/>
</dbReference>
<protein>
    <recommendedName>
        <fullName evidence="6">2-oxoadipate dioxygenase/decarboxylase</fullName>
        <ecNumber evidence="6">1.13.11.93</ecNumber>
    </recommendedName>
    <alternativeName>
        <fullName evidence="7">2-hydroxyglutarate synthase</fullName>
    </alternativeName>
</protein>
<proteinExistence type="inferred from homology"/>
<accession>A0ABS8DU83</accession>
<dbReference type="EC" id="1.13.11.93" evidence="6"/>
<organism evidence="8 9">
    <name type="scientific">Vreelandella malpeensis</name>
    <dbReference type="NCBI Taxonomy" id="1172368"/>
    <lineage>
        <taxon>Bacteria</taxon>
        <taxon>Pseudomonadati</taxon>
        <taxon>Pseudomonadota</taxon>
        <taxon>Gammaproteobacteria</taxon>
        <taxon>Oceanospirillales</taxon>
        <taxon>Halomonadaceae</taxon>
        <taxon>Vreelandella</taxon>
    </lineage>
</organism>
<reference evidence="8 9" key="1">
    <citation type="journal article" date="2021" name="Sci. Rep.">
        <title>Genome analysis of a halophilic bacterium Halomonas malpeensis YU-PRIM-29(T) reveals its exopolysaccharide and pigment producing capabilities.</title>
        <authorList>
            <person name="Athmika"/>
            <person name="Ghate S.D."/>
            <person name="Arun A.B."/>
            <person name="Rao S.S."/>
            <person name="Kumar S.T.A."/>
            <person name="Kandiyil M.K."/>
            <person name="Saptami K."/>
            <person name="Rekha P.D."/>
        </authorList>
    </citation>
    <scope>NUCLEOTIDE SEQUENCE [LARGE SCALE GENOMIC DNA]</scope>
    <source>
        <strain evidence="9">prim 29</strain>
    </source>
</reference>
<evidence type="ECO:0000256" key="3">
    <source>
        <dbReference type="ARBA" id="ARBA00023002"/>
    </source>
</evidence>
<dbReference type="Gene3D" id="3.10.180.50">
    <property type="match status" value="1"/>
</dbReference>
<dbReference type="SMART" id="SM01150">
    <property type="entry name" value="DUF1338"/>
    <property type="match status" value="1"/>
</dbReference>
<evidence type="ECO:0000256" key="7">
    <source>
        <dbReference type="ARBA" id="ARBA00035045"/>
    </source>
</evidence>
<evidence type="ECO:0000256" key="6">
    <source>
        <dbReference type="ARBA" id="ARBA00035023"/>
    </source>
</evidence>